<gene>
    <name evidence="2" type="ORF">DEA37_0014188</name>
</gene>
<dbReference type="SUPFAM" id="SSF52058">
    <property type="entry name" value="L domain-like"/>
    <property type="match status" value="1"/>
</dbReference>
<name>A0A5J4NKC7_9TREM</name>
<keyword evidence="1" id="KW-0812">Transmembrane</keyword>
<organism evidence="2 3">
    <name type="scientific">Paragonimus westermani</name>
    <dbReference type="NCBI Taxonomy" id="34504"/>
    <lineage>
        <taxon>Eukaryota</taxon>
        <taxon>Metazoa</taxon>
        <taxon>Spiralia</taxon>
        <taxon>Lophotrochozoa</taxon>
        <taxon>Platyhelminthes</taxon>
        <taxon>Trematoda</taxon>
        <taxon>Digenea</taxon>
        <taxon>Plagiorchiida</taxon>
        <taxon>Troglotremata</taxon>
        <taxon>Troglotrematidae</taxon>
        <taxon>Paragonimus</taxon>
    </lineage>
</organism>
<protein>
    <recommendedName>
        <fullName evidence="4">TIR domain-containing protein</fullName>
    </recommendedName>
</protein>
<feature type="transmembrane region" description="Helical" evidence="1">
    <location>
        <begin position="537"/>
        <end position="555"/>
    </location>
</feature>
<accession>A0A5J4NKC7</accession>
<proteinExistence type="predicted"/>
<reference evidence="2 3" key="1">
    <citation type="journal article" date="2019" name="Gigascience">
        <title>Whole-genome sequence of the oriental lung fluke Paragonimus westermani.</title>
        <authorList>
            <person name="Oey H."/>
            <person name="Zakrzewski M."/>
            <person name="Narain K."/>
            <person name="Devi K.R."/>
            <person name="Agatsuma T."/>
            <person name="Nawaratna S."/>
            <person name="Gobert G.N."/>
            <person name="Jones M.K."/>
            <person name="Ragan M.A."/>
            <person name="McManus D.P."/>
            <person name="Krause L."/>
        </authorList>
    </citation>
    <scope>NUCLEOTIDE SEQUENCE [LARGE SCALE GENOMIC DNA]</scope>
    <source>
        <strain evidence="2 3">IND2009</strain>
    </source>
</reference>
<evidence type="ECO:0000313" key="3">
    <source>
        <dbReference type="Proteomes" id="UP000324629"/>
    </source>
</evidence>
<keyword evidence="3" id="KW-1185">Reference proteome</keyword>
<evidence type="ECO:0008006" key="4">
    <source>
        <dbReference type="Google" id="ProtNLM"/>
    </source>
</evidence>
<dbReference type="InterPro" id="IPR032675">
    <property type="entry name" value="LRR_dom_sf"/>
</dbReference>
<keyword evidence="1" id="KW-0472">Membrane</keyword>
<dbReference type="Gene3D" id="3.80.10.10">
    <property type="entry name" value="Ribonuclease Inhibitor"/>
    <property type="match status" value="2"/>
</dbReference>
<evidence type="ECO:0000256" key="1">
    <source>
        <dbReference type="SAM" id="Phobius"/>
    </source>
</evidence>
<comment type="caution">
    <text evidence="2">The sequence shown here is derived from an EMBL/GenBank/DDBJ whole genome shotgun (WGS) entry which is preliminary data.</text>
</comment>
<dbReference type="AlphaFoldDB" id="A0A5J4NKC7"/>
<dbReference type="EMBL" id="QNGE01002248">
    <property type="protein sequence ID" value="KAA3675911.1"/>
    <property type="molecule type" value="Genomic_DNA"/>
</dbReference>
<dbReference type="Proteomes" id="UP000324629">
    <property type="component" value="Unassembled WGS sequence"/>
</dbReference>
<sequence>MICITWFTGTDMLMAISVYCAYLFGMNGLEYSVWMRHSSSFGYKISSTCQPSSDPAEVDYFETYHSMPEKFNPRTRVLSVLSTHADHWRPLDKLKSDTLEVLILKDSVTRLQIDTPNLRSFTVLNTGELIWKAEYFNFPRLRVLNFVVVYFTNPFNITALGSKELEVLRIIKTDHTTINFQYTTEFSKLRILQVGHVGTSKYLHLCEFISNLTMLEQLHTSGIDLNCIVSAERVVHGLRRLRVLHSVGTHSPIPGGRFCDLFPAQVEHLHVSFSGEENDTSADCYKHLKSFGIYTTPNSYMPLPNTSTSLYLTGSTIKAKCLFGDLERVRGLIVLKTQGLYRRCKRLPRLPTVEILLFPGNEFQFHPDVDPFPELGSARVLDLSHNPISYIPRGTFEKLSKLSVVVLLHTQVAGFYDTVFCNLKWPRVLTFPYLPHNVRLRQPNTESGNHSSLACLINNNKESNIIFETMICDCSKAEHNYLTKEEQHRSLALVEIDCHTQKSSFAFDFYNESCPPVKPSSQKVAEFESRQFTAIHIIFWICLFALCWIPPLWFYRRHRRELMGQIVNNQRNNPPEHLFVICPRHARTWCKNIIIPCLEADLFVQHTPHLRRVGLTAKPKVEKPVEGEQPRDVHPDNRIDNFSNQGLVHTSRNSEDYSRASEIRIAETTTPKGPWAWNPRFRCYLAPPARHRLQLMMKSTRVVILFPSSSLFTEPACRAQLRLAFHLYRLKRIPPPTIIVWPTEKRTARIPRNYRSVNRSTNRPYHDKYFPAIEFNLATNDPDDIAETAIIKAKVPTPEEAAKIIQYFATITSPCIEWSNSKTALENLRPLIWLLSNTSRIPPY</sequence>
<evidence type="ECO:0000313" key="2">
    <source>
        <dbReference type="EMBL" id="KAA3675911.1"/>
    </source>
</evidence>
<keyword evidence="1" id="KW-1133">Transmembrane helix</keyword>